<keyword evidence="2" id="KW-0812">Transmembrane</keyword>
<sequence>MPGHWPSPATAAAATAAKRTKSRLYTTTTTPYDLRDHDHDRNRDGNRGHDRYHDRNYDRNYDRDYDRDYDMDLDPMDEDSYDEKENLPIGGTPQIAFKKSLTQLKSILTTPRRFINGQERLEFPFSGDRHDRPDRHRYEDPHRSTSKGFASGFDRRDANVMQLPINSNTVVEFEYDRDLDDMPNIALAAGPNGFGPIPTPGMVRKTSRHTAQQRRQRAQQDGREGHGARDADADADAADAIMDGMRWPHGFNVVTEEETVYETGAPAPGDDDGATATADAAPPAGLLMRLVRAIGRGLLFRVLIPTVTRLMTILFAIVVLLLQLIFYGLLMLANMPYQLWCRRRRRRQEEARDADADAAGDATSPYDAEAETDDDDALYGRQSERTYRALKT</sequence>
<feature type="region of interest" description="Disordered" evidence="1">
    <location>
        <begin position="350"/>
        <end position="392"/>
    </location>
</feature>
<feature type="compositionally biased region" description="Basic and acidic residues" evidence="1">
    <location>
        <begin position="124"/>
        <end position="143"/>
    </location>
</feature>
<dbReference type="AlphaFoldDB" id="A0A4P9WWI9"/>
<organism evidence="3 4">
    <name type="scientific">Caulochytrium protostelioides</name>
    <dbReference type="NCBI Taxonomy" id="1555241"/>
    <lineage>
        <taxon>Eukaryota</taxon>
        <taxon>Fungi</taxon>
        <taxon>Fungi incertae sedis</taxon>
        <taxon>Chytridiomycota</taxon>
        <taxon>Chytridiomycota incertae sedis</taxon>
        <taxon>Chytridiomycetes</taxon>
        <taxon>Caulochytriales</taxon>
        <taxon>Caulochytriaceae</taxon>
        <taxon>Caulochytrium</taxon>
    </lineage>
</organism>
<keyword evidence="2" id="KW-0472">Membrane</keyword>
<feature type="transmembrane region" description="Helical" evidence="2">
    <location>
        <begin position="310"/>
        <end position="337"/>
    </location>
</feature>
<evidence type="ECO:0000313" key="4">
    <source>
        <dbReference type="Proteomes" id="UP000268535"/>
    </source>
</evidence>
<name>A0A4P9WWI9_9FUNG</name>
<feature type="compositionally biased region" description="Basic and acidic residues" evidence="1">
    <location>
        <begin position="33"/>
        <end position="70"/>
    </location>
</feature>
<dbReference type="EMBL" id="ML009671">
    <property type="protein sequence ID" value="RKO96723.1"/>
    <property type="molecule type" value="Genomic_DNA"/>
</dbReference>
<feature type="compositionally biased region" description="Basic and acidic residues" evidence="1">
    <location>
        <begin position="382"/>
        <end position="392"/>
    </location>
</feature>
<feature type="non-terminal residue" evidence="3">
    <location>
        <position position="392"/>
    </location>
</feature>
<feature type="region of interest" description="Disordered" evidence="1">
    <location>
        <begin position="1"/>
        <end position="82"/>
    </location>
</feature>
<feature type="compositionally biased region" description="Acidic residues" evidence="1">
    <location>
        <begin position="368"/>
        <end position="377"/>
    </location>
</feature>
<protein>
    <submittedName>
        <fullName evidence="3">Uncharacterized protein</fullName>
    </submittedName>
</protein>
<proteinExistence type="predicted"/>
<feature type="compositionally biased region" description="Basic residues" evidence="1">
    <location>
        <begin position="205"/>
        <end position="217"/>
    </location>
</feature>
<evidence type="ECO:0000313" key="3">
    <source>
        <dbReference type="EMBL" id="RKO96723.1"/>
    </source>
</evidence>
<feature type="compositionally biased region" description="Acidic residues" evidence="1">
    <location>
        <begin position="71"/>
        <end position="82"/>
    </location>
</feature>
<feature type="region of interest" description="Disordered" evidence="1">
    <location>
        <begin position="203"/>
        <end position="232"/>
    </location>
</feature>
<feature type="region of interest" description="Disordered" evidence="1">
    <location>
        <begin position="124"/>
        <end position="151"/>
    </location>
</feature>
<accession>A0A4P9WWI9</accession>
<keyword evidence="2" id="KW-1133">Transmembrane helix</keyword>
<evidence type="ECO:0000256" key="1">
    <source>
        <dbReference type="SAM" id="MobiDB-lite"/>
    </source>
</evidence>
<feature type="compositionally biased region" description="Basic and acidic residues" evidence="1">
    <location>
        <begin position="218"/>
        <end position="232"/>
    </location>
</feature>
<evidence type="ECO:0000256" key="2">
    <source>
        <dbReference type="SAM" id="Phobius"/>
    </source>
</evidence>
<gene>
    <name evidence="3" type="ORF">CAUPRSCDRAFT_11585</name>
</gene>
<reference evidence="4" key="1">
    <citation type="journal article" date="2018" name="Nat. Microbiol.">
        <title>Leveraging single-cell genomics to expand the fungal tree of life.</title>
        <authorList>
            <person name="Ahrendt S.R."/>
            <person name="Quandt C.A."/>
            <person name="Ciobanu D."/>
            <person name="Clum A."/>
            <person name="Salamov A."/>
            <person name="Andreopoulos B."/>
            <person name="Cheng J.F."/>
            <person name="Woyke T."/>
            <person name="Pelin A."/>
            <person name="Henrissat B."/>
            <person name="Reynolds N.K."/>
            <person name="Benny G.L."/>
            <person name="Smith M.E."/>
            <person name="James T.Y."/>
            <person name="Grigoriev I.V."/>
        </authorList>
    </citation>
    <scope>NUCLEOTIDE SEQUENCE [LARGE SCALE GENOMIC DNA]</scope>
    <source>
        <strain evidence="4">ATCC 52028</strain>
    </source>
</reference>
<dbReference type="Proteomes" id="UP000268535">
    <property type="component" value="Unassembled WGS sequence"/>
</dbReference>